<evidence type="ECO:0000313" key="2">
    <source>
        <dbReference type="EMBL" id="MFC4232690.1"/>
    </source>
</evidence>
<accession>A0ABV8Q0S6</accession>
<dbReference type="Pfam" id="PF01841">
    <property type="entry name" value="Transglut_core"/>
    <property type="match status" value="1"/>
</dbReference>
<feature type="domain" description="Transglutaminase-like" evidence="1">
    <location>
        <begin position="161"/>
        <end position="221"/>
    </location>
</feature>
<protein>
    <submittedName>
        <fullName evidence="2">Transglutaminase family protein</fullName>
    </submittedName>
</protein>
<dbReference type="PANTHER" id="PTHR33490">
    <property type="entry name" value="BLR5614 PROTEIN-RELATED"/>
    <property type="match status" value="1"/>
</dbReference>
<dbReference type="Proteomes" id="UP001595906">
    <property type="component" value="Unassembled WGS sequence"/>
</dbReference>
<dbReference type="InterPro" id="IPR038765">
    <property type="entry name" value="Papain-like_cys_pep_sf"/>
</dbReference>
<evidence type="ECO:0000313" key="3">
    <source>
        <dbReference type="Proteomes" id="UP001595906"/>
    </source>
</evidence>
<dbReference type="InterPro" id="IPR002931">
    <property type="entry name" value="Transglutaminase-like"/>
</dbReference>
<dbReference type="RefSeq" id="WP_379014646.1">
    <property type="nucleotide sequence ID" value="NZ_JBHSDC010000024.1"/>
</dbReference>
<dbReference type="EMBL" id="JBHSDC010000024">
    <property type="protein sequence ID" value="MFC4232690.1"/>
    <property type="molecule type" value="Genomic_DNA"/>
</dbReference>
<keyword evidence="3" id="KW-1185">Reference proteome</keyword>
<sequence>MTFKVFSELSYQVYMPSTFLFNIEAAQTNGQTIIEEQLTTNIACELETLISPSGTRFIRTTINEPQNFKVTYTATVTTHHQLIDEHVTNSVTALSNIQADILPYLFPSRYCQSDKLQRFASQMFGNLVGDYAKVVGICDWIYHNIEYLLGSSNSYTSAVDTMSERAGVCRDFAHLGIALCRASGIPARYFTGYAYQLQPADFHACFEAYINGTWLFFDATRMIPSNGLVKIANGLDAADTAVTNIFGNTYCNYITVGCHLVDGKTFKPLNAWENKDLALSYG</sequence>
<evidence type="ECO:0000259" key="1">
    <source>
        <dbReference type="SMART" id="SM00460"/>
    </source>
</evidence>
<organism evidence="2 3">
    <name type="scientific">Parasediminibacterium paludis</name>
    <dbReference type="NCBI Taxonomy" id="908966"/>
    <lineage>
        <taxon>Bacteria</taxon>
        <taxon>Pseudomonadati</taxon>
        <taxon>Bacteroidota</taxon>
        <taxon>Chitinophagia</taxon>
        <taxon>Chitinophagales</taxon>
        <taxon>Chitinophagaceae</taxon>
        <taxon>Parasediminibacterium</taxon>
    </lineage>
</organism>
<dbReference type="PANTHER" id="PTHR33490:SF12">
    <property type="entry name" value="BLL5557 PROTEIN"/>
    <property type="match status" value="1"/>
</dbReference>
<dbReference type="Gene3D" id="2.60.40.2250">
    <property type="match status" value="1"/>
</dbReference>
<dbReference type="Pfam" id="PF21295">
    <property type="entry name" value="Bact_transglu_N_2"/>
    <property type="match status" value="1"/>
</dbReference>
<dbReference type="Gene3D" id="3.10.620.30">
    <property type="match status" value="1"/>
</dbReference>
<proteinExistence type="predicted"/>
<dbReference type="SMART" id="SM00460">
    <property type="entry name" value="TGc"/>
    <property type="match status" value="1"/>
</dbReference>
<reference evidence="3" key="1">
    <citation type="journal article" date="2019" name="Int. J. Syst. Evol. Microbiol.">
        <title>The Global Catalogue of Microorganisms (GCM) 10K type strain sequencing project: providing services to taxonomists for standard genome sequencing and annotation.</title>
        <authorList>
            <consortium name="The Broad Institute Genomics Platform"/>
            <consortium name="The Broad Institute Genome Sequencing Center for Infectious Disease"/>
            <person name="Wu L."/>
            <person name="Ma J."/>
        </authorList>
    </citation>
    <scope>NUCLEOTIDE SEQUENCE [LARGE SCALE GENOMIC DNA]</scope>
    <source>
        <strain evidence="3">CECT 8010</strain>
    </source>
</reference>
<comment type="caution">
    <text evidence="2">The sequence shown here is derived from an EMBL/GenBank/DDBJ whole genome shotgun (WGS) entry which is preliminary data.</text>
</comment>
<name>A0ABV8Q0S6_9BACT</name>
<gene>
    <name evidence="2" type="ORF">ACFOW1_12375</name>
</gene>
<dbReference type="InterPro" id="IPR048930">
    <property type="entry name" value="Bact_transglu_N_2"/>
</dbReference>
<dbReference type="SUPFAM" id="SSF54001">
    <property type="entry name" value="Cysteine proteinases"/>
    <property type="match status" value="1"/>
</dbReference>